<keyword evidence="1" id="KW-0472">Membrane</keyword>
<reference evidence="2 3" key="1">
    <citation type="submission" date="2022-11" db="EMBL/GenBank/DDBJ databases">
        <authorList>
            <person name="Siebert D."/>
            <person name="Busche T."/>
            <person name="Saydam E."/>
            <person name="Kalinowski J."/>
            <person name="Ruckert C."/>
            <person name="Blombach B."/>
        </authorList>
    </citation>
    <scope>NUCLEOTIDE SEQUENCE [LARGE SCALE GENOMIC DNA]</scope>
    <source>
        <strain evidence="2 3">DSM 1083</strain>
    </source>
</reference>
<keyword evidence="1" id="KW-0812">Transmembrane</keyword>
<keyword evidence="3" id="KW-1185">Reference proteome</keyword>
<proteinExistence type="predicted"/>
<gene>
    <name evidence="2" type="ORF">AFIC_003135</name>
</gene>
<sequence length="165" mass="17438">MLNDGHTFAGGWIGARIGKLVGSRSALLVAMLAVLFAAISSPSYAETGSVRFKFFKAGWFVGAQTGSGILEFRDQIYPFHVGGISAGLTFGGSSTDFVGTARNMRQPTDIEGVYTALGAGVAVVRGVRVIQMRNAKGVVLTLEGKQLGLQFDFDLSGMNVSIQKQ</sequence>
<evidence type="ECO:0000313" key="2">
    <source>
        <dbReference type="EMBL" id="WEF51540.1"/>
    </source>
</evidence>
<protein>
    <recommendedName>
        <fullName evidence="4">Outer membrane protein beta-barrel domain-containing protein</fullName>
    </recommendedName>
</protein>
<accession>A0ABY8BSC2</accession>
<dbReference type="Proteomes" id="UP001213907">
    <property type="component" value="Chromosome"/>
</dbReference>
<evidence type="ECO:0000256" key="1">
    <source>
        <dbReference type="SAM" id="Phobius"/>
    </source>
</evidence>
<organism evidence="2 3">
    <name type="scientific">Afipia carboxydohydrogena</name>
    <name type="common">Pseudomonas carboxydohydrogena</name>
    <dbReference type="NCBI Taxonomy" id="290"/>
    <lineage>
        <taxon>Bacteria</taxon>
        <taxon>Pseudomonadati</taxon>
        <taxon>Pseudomonadota</taxon>
        <taxon>Alphaproteobacteria</taxon>
        <taxon>Hyphomicrobiales</taxon>
        <taxon>Nitrobacteraceae</taxon>
        <taxon>Afipia</taxon>
    </lineage>
</organism>
<feature type="transmembrane region" description="Helical" evidence="1">
    <location>
        <begin position="26"/>
        <end position="45"/>
    </location>
</feature>
<evidence type="ECO:0000313" key="3">
    <source>
        <dbReference type="Proteomes" id="UP001213907"/>
    </source>
</evidence>
<evidence type="ECO:0008006" key="4">
    <source>
        <dbReference type="Google" id="ProtNLM"/>
    </source>
</evidence>
<dbReference type="EMBL" id="CP113162">
    <property type="protein sequence ID" value="WEF51540.1"/>
    <property type="molecule type" value="Genomic_DNA"/>
</dbReference>
<keyword evidence="1" id="KW-1133">Transmembrane helix</keyword>
<name>A0ABY8BSC2_AFICR</name>
<dbReference type="RefSeq" id="WP_275247133.1">
    <property type="nucleotide sequence ID" value="NZ_BAABDX010000001.1"/>
</dbReference>